<keyword evidence="10" id="KW-0813">Transport</keyword>
<feature type="repeat" description="LDL-receptor class B" evidence="27">
    <location>
        <begin position="925"/>
        <end position="967"/>
    </location>
</feature>
<feature type="repeat" description="LDL-receptor class B" evidence="27">
    <location>
        <begin position="793"/>
        <end position="835"/>
    </location>
</feature>
<feature type="domain" description="Fibronectin type-III" evidence="31">
    <location>
        <begin position="1911"/>
        <end position="2006"/>
    </location>
</feature>
<dbReference type="FunFam" id="2.10.70.80:FF:000002">
    <property type="entry name" value="Sortilin-related receptor isoform A"/>
    <property type="match status" value="1"/>
</dbReference>
<feature type="disulfide bond" evidence="26">
    <location>
        <begin position="1339"/>
        <end position="1351"/>
    </location>
</feature>
<keyword evidence="32" id="KW-1185">Reference proteome</keyword>
<keyword evidence="21" id="KW-0675">Receptor</keyword>
<dbReference type="Pfam" id="PF15902">
    <property type="entry name" value="Sortilin-Vps10"/>
    <property type="match status" value="1"/>
</dbReference>
<keyword evidence="16" id="KW-0967">Endosome</keyword>
<evidence type="ECO:0000256" key="10">
    <source>
        <dbReference type="ARBA" id="ARBA00022448"/>
    </source>
</evidence>
<keyword evidence="29" id="KW-1133">Transmembrane helix</keyword>
<dbReference type="Pfam" id="PF00057">
    <property type="entry name" value="Ldl_recept_a"/>
    <property type="match status" value="10"/>
</dbReference>
<feature type="disulfide bond" evidence="26">
    <location>
        <begin position="1346"/>
        <end position="1364"/>
    </location>
</feature>
<dbReference type="KEGG" id="aplc:110988358"/>
<keyword evidence="17" id="KW-0256">Endoplasmic reticulum</keyword>
<dbReference type="Gene3D" id="2.60.40.10">
    <property type="entry name" value="Immunoglobulins"/>
    <property type="match status" value="5"/>
</dbReference>
<feature type="domain" description="Fibronectin type-III" evidence="31">
    <location>
        <begin position="1725"/>
        <end position="1816"/>
    </location>
</feature>
<gene>
    <name evidence="33" type="primary">LOC110988358</name>
</gene>
<evidence type="ECO:0000256" key="3">
    <source>
        <dbReference type="ARBA" id="ARBA00004212"/>
    </source>
</evidence>
<dbReference type="GO" id="GO:0006897">
    <property type="term" value="P:endocytosis"/>
    <property type="evidence" value="ECO:0007669"/>
    <property type="project" value="UniProtKB-KW"/>
</dbReference>
<evidence type="ECO:0000256" key="27">
    <source>
        <dbReference type="PROSITE-ProRule" id="PRU00461"/>
    </source>
</evidence>
<feature type="chain" id="PRO_5034544889" description="Sortilin-related receptor" evidence="30">
    <location>
        <begin position="25"/>
        <end position="2221"/>
    </location>
</feature>
<dbReference type="OrthoDB" id="443634at2759"/>
<evidence type="ECO:0000256" key="11">
    <source>
        <dbReference type="ARBA" id="ARBA00022475"/>
    </source>
</evidence>
<evidence type="ECO:0000256" key="6">
    <source>
        <dbReference type="ARBA" id="ARBA00004480"/>
    </source>
</evidence>
<dbReference type="InterPro" id="IPR015943">
    <property type="entry name" value="WD40/YVTN_repeat-like_dom_sf"/>
</dbReference>
<dbReference type="GO" id="GO:0055038">
    <property type="term" value="C:recycling endosome membrane"/>
    <property type="evidence" value="ECO:0007669"/>
    <property type="project" value="UniProtKB-SubCell"/>
</dbReference>
<comment type="similarity">
    <text evidence="8">Belongs to the VPS10-related sortilin family. SORL1 subfamily.</text>
</comment>
<dbReference type="InterPro" id="IPR031777">
    <property type="entry name" value="Sortilin_C"/>
</dbReference>
<dbReference type="PRINTS" id="PR00261">
    <property type="entry name" value="LDLRECEPTOR"/>
</dbReference>
<feature type="disulfide bond" evidence="26">
    <location>
        <begin position="1253"/>
        <end position="1271"/>
    </location>
</feature>
<feature type="compositionally biased region" description="Acidic residues" evidence="28">
    <location>
        <begin position="2196"/>
        <end position="2206"/>
    </location>
</feature>
<evidence type="ECO:0000256" key="5">
    <source>
        <dbReference type="ARBA" id="ARBA00004393"/>
    </source>
</evidence>
<evidence type="ECO:0000256" key="9">
    <source>
        <dbReference type="ARBA" id="ARBA00013467"/>
    </source>
</evidence>
<dbReference type="Gene3D" id="4.10.400.10">
    <property type="entry name" value="Low-density Lipoprotein Receptor"/>
    <property type="match status" value="10"/>
</dbReference>
<dbReference type="GO" id="GO:0030658">
    <property type="term" value="C:transport vesicle membrane"/>
    <property type="evidence" value="ECO:0007669"/>
    <property type="project" value="UniProtKB-SubCell"/>
</dbReference>
<evidence type="ECO:0000256" key="17">
    <source>
        <dbReference type="ARBA" id="ARBA00022824"/>
    </source>
</evidence>
<proteinExistence type="inferred from homology"/>
<feature type="disulfide bond" evidence="26">
    <location>
        <begin position="1119"/>
        <end position="1131"/>
    </location>
</feature>
<keyword evidence="29" id="KW-0812">Transmembrane</keyword>
<evidence type="ECO:0000256" key="29">
    <source>
        <dbReference type="SAM" id="Phobius"/>
    </source>
</evidence>
<dbReference type="FunFam" id="2.120.10.30:FF:000008">
    <property type="entry name" value="Low-density lipoprotein receptor-related protein 4"/>
    <property type="match status" value="1"/>
</dbReference>
<feature type="domain" description="Fibronectin type-III" evidence="31">
    <location>
        <begin position="1523"/>
        <end position="1624"/>
    </location>
</feature>
<feature type="disulfide bond" evidence="26">
    <location>
        <begin position="1491"/>
        <end position="1509"/>
    </location>
</feature>
<dbReference type="Pfam" id="PF00058">
    <property type="entry name" value="Ldl_recept_b"/>
    <property type="match status" value="3"/>
</dbReference>
<keyword evidence="22" id="KW-0325">Glycoprotein</keyword>
<evidence type="ECO:0000256" key="20">
    <source>
        <dbReference type="ARBA" id="ARBA00023157"/>
    </source>
</evidence>
<dbReference type="PROSITE" id="PS51120">
    <property type="entry name" value="LDLRB"/>
    <property type="match status" value="4"/>
</dbReference>
<keyword evidence="13" id="KW-0254">Endocytosis</keyword>
<dbReference type="SMART" id="SM00060">
    <property type="entry name" value="FN3"/>
    <property type="match status" value="5"/>
</dbReference>
<evidence type="ECO:0000256" key="23">
    <source>
        <dbReference type="ARBA" id="ARBA00023329"/>
    </source>
</evidence>
<feature type="disulfide bond" evidence="26">
    <location>
        <begin position="1304"/>
        <end position="1322"/>
    </location>
</feature>
<dbReference type="GO" id="GO:0005886">
    <property type="term" value="C:plasma membrane"/>
    <property type="evidence" value="ECO:0007669"/>
    <property type="project" value="UniProtKB-SubCell"/>
</dbReference>
<evidence type="ECO:0000256" key="13">
    <source>
        <dbReference type="ARBA" id="ARBA00022583"/>
    </source>
</evidence>
<evidence type="ECO:0000256" key="12">
    <source>
        <dbReference type="ARBA" id="ARBA00022536"/>
    </source>
</evidence>
<dbReference type="Gene3D" id="2.10.70.80">
    <property type="match status" value="1"/>
</dbReference>
<accession>A0A8B7ZVC0</accession>
<feature type="disulfide bond" evidence="26">
    <location>
        <begin position="1087"/>
        <end position="1105"/>
    </location>
</feature>
<evidence type="ECO:0000256" key="28">
    <source>
        <dbReference type="SAM" id="MobiDB-lite"/>
    </source>
</evidence>
<feature type="disulfide bond" evidence="26">
    <location>
        <begin position="1165"/>
        <end position="1183"/>
    </location>
</feature>
<dbReference type="SMART" id="SM00192">
    <property type="entry name" value="LDLa"/>
    <property type="match status" value="10"/>
</dbReference>
<dbReference type="RefSeq" id="XP_022107466.1">
    <property type="nucleotide sequence ID" value="XM_022251774.1"/>
</dbReference>
<dbReference type="SMART" id="SM00602">
    <property type="entry name" value="VPS10"/>
    <property type="match status" value="1"/>
</dbReference>
<evidence type="ECO:0000256" key="19">
    <source>
        <dbReference type="ARBA" id="ARBA00023136"/>
    </source>
</evidence>
<dbReference type="InterPro" id="IPR000033">
    <property type="entry name" value="LDLR_classB_rpt"/>
</dbReference>
<comment type="subcellular location">
    <subcellularLocation>
        <location evidence="4">Cell membrane</location>
        <topology evidence="4">Single-pass type I membrane protein</topology>
    </subcellularLocation>
    <subcellularLocation>
        <location evidence="3">Cytoplasmic vesicle</location>
        <location evidence="3">Secretory vesicle membrane</location>
        <topology evidence="3">Single-pass type I membrane protein</topology>
    </subcellularLocation>
    <subcellularLocation>
        <location evidence="2">Early endosome membrane</location>
        <topology evidence="2">Single-pass type I membrane protein</topology>
    </subcellularLocation>
    <subcellularLocation>
        <location evidence="1">Endoplasmic reticulum membrane</location>
        <topology evidence="1">Single-pass type I membrane protein</topology>
    </subcellularLocation>
    <subcellularLocation>
        <location evidence="7">Endosome</location>
        <location evidence="7">Multivesicular body membrane</location>
        <topology evidence="7">Single-pass type I membrane protein</topology>
    </subcellularLocation>
    <subcellularLocation>
        <location evidence="5">Golgi apparatus</location>
        <location evidence="5">trans-Golgi network membrane</location>
        <topology evidence="5">Single-pass type I membrane protein</topology>
    </subcellularLocation>
    <subcellularLocation>
        <location evidence="6">Recycling endosome membrane</location>
        <topology evidence="6">Single-pass type I membrane protein</topology>
    </subcellularLocation>
</comment>
<evidence type="ECO:0000256" key="8">
    <source>
        <dbReference type="ARBA" id="ARBA00007041"/>
    </source>
</evidence>
<dbReference type="GO" id="GO:0005794">
    <property type="term" value="C:Golgi apparatus"/>
    <property type="evidence" value="ECO:0007669"/>
    <property type="project" value="UniProtKB-SubCell"/>
</dbReference>
<evidence type="ECO:0000256" key="16">
    <source>
        <dbReference type="ARBA" id="ARBA00022753"/>
    </source>
</evidence>
<feature type="region of interest" description="Disordered" evidence="28">
    <location>
        <begin position="38"/>
        <end position="77"/>
    </location>
</feature>
<feature type="disulfide bond" evidence="26">
    <location>
        <begin position="1126"/>
        <end position="1144"/>
    </location>
</feature>
<dbReference type="OMA" id="LCPDGME"/>
<dbReference type="GO" id="GO:0031901">
    <property type="term" value="C:early endosome membrane"/>
    <property type="evidence" value="ECO:0007669"/>
    <property type="project" value="UniProtKB-SubCell"/>
</dbReference>
<evidence type="ECO:0000256" key="30">
    <source>
        <dbReference type="SAM" id="SignalP"/>
    </source>
</evidence>
<feature type="disulfide bond" evidence="26">
    <location>
        <begin position="1358"/>
        <end position="1373"/>
    </location>
</feature>
<evidence type="ECO:0000256" key="26">
    <source>
        <dbReference type="PROSITE-ProRule" id="PRU00124"/>
    </source>
</evidence>
<feature type="disulfide bond" evidence="26">
    <location>
        <begin position="1408"/>
        <end position="1423"/>
    </location>
</feature>
<dbReference type="PROSITE" id="PS50853">
    <property type="entry name" value="FN3"/>
    <property type="match status" value="5"/>
</dbReference>
<dbReference type="InterPro" id="IPR011042">
    <property type="entry name" value="6-blade_b-propeller_TolB-like"/>
</dbReference>
<evidence type="ECO:0000256" key="1">
    <source>
        <dbReference type="ARBA" id="ARBA00004115"/>
    </source>
</evidence>
<dbReference type="InterPro" id="IPR002172">
    <property type="entry name" value="LDrepeatLR_classA_rpt"/>
</dbReference>
<dbReference type="FunFam" id="3.30.60.270:FF:000002">
    <property type="entry name" value="Sortilin-related receptor isoform A"/>
    <property type="match status" value="1"/>
</dbReference>
<dbReference type="InterPro" id="IPR003961">
    <property type="entry name" value="FN3_dom"/>
</dbReference>
<feature type="disulfide bond" evidence="26">
    <location>
        <begin position="1206"/>
        <end position="1218"/>
    </location>
</feature>
<dbReference type="InterPro" id="IPR036116">
    <property type="entry name" value="FN3_sf"/>
</dbReference>
<protein>
    <recommendedName>
        <fullName evidence="9">Sortilin-related receptor</fullName>
    </recommendedName>
    <alternativeName>
        <fullName evidence="24">Low-density lipoprotein receptor relative with 11 ligand-binding repeats</fullName>
    </alternativeName>
    <alternativeName>
        <fullName evidence="25">Sorting protein-related receptor containing LDLR class A repeats</fullName>
    </alternativeName>
</protein>
<dbReference type="Gene3D" id="3.30.60.270">
    <property type="match status" value="1"/>
</dbReference>
<feature type="disulfide bond" evidence="26">
    <location>
        <begin position="1158"/>
        <end position="1170"/>
    </location>
</feature>
<dbReference type="PROSITE" id="PS50068">
    <property type="entry name" value="LDLRA_2"/>
    <property type="match status" value="10"/>
</dbReference>
<name>A0A8B7ZVC0_ACAPL</name>
<reference evidence="33" key="1">
    <citation type="submission" date="2025-08" db="UniProtKB">
        <authorList>
            <consortium name="RefSeq"/>
        </authorList>
    </citation>
    <scope>IDENTIFICATION</scope>
</reference>
<dbReference type="Pfam" id="PF00041">
    <property type="entry name" value="fn3"/>
    <property type="match status" value="4"/>
</dbReference>
<feature type="compositionally biased region" description="Basic and acidic residues" evidence="28">
    <location>
        <begin position="54"/>
        <end position="77"/>
    </location>
</feature>
<organism evidence="32 33">
    <name type="scientific">Acanthaster planci</name>
    <name type="common">Crown-of-thorns starfish</name>
    <dbReference type="NCBI Taxonomy" id="133434"/>
    <lineage>
        <taxon>Eukaryota</taxon>
        <taxon>Metazoa</taxon>
        <taxon>Echinodermata</taxon>
        <taxon>Eleutherozoa</taxon>
        <taxon>Asterozoa</taxon>
        <taxon>Asteroidea</taxon>
        <taxon>Valvatacea</taxon>
        <taxon>Valvatida</taxon>
        <taxon>Acanthasteridae</taxon>
        <taxon>Acanthaster</taxon>
    </lineage>
</organism>
<keyword evidence="11" id="KW-1003">Cell membrane</keyword>
<evidence type="ECO:0000256" key="24">
    <source>
        <dbReference type="ARBA" id="ARBA00029896"/>
    </source>
</evidence>
<feature type="disulfide bond" evidence="26">
    <location>
        <begin position="1484"/>
        <end position="1496"/>
    </location>
</feature>
<keyword evidence="12" id="KW-0245">EGF-like domain</keyword>
<dbReference type="Gene3D" id="2.130.10.10">
    <property type="entry name" value="YVTN repeat-like/Quinoprotein amine dehydrogenase"/>
    <property type="match status" value="1"/>
</dbReference>
<dbReference type="PANTHER" id="PTHR12106">
    <property type="entry name" value="SORTILIN RELATED"/>
    <property type="match status" value="1"/>
</dbReference>
<dbReference type="GO" id="GO:0006892">
    <property type="term" value="P:post-Golgi vesicle-mediated transport"/>
    <property type="evidence" value="ECO:0007669"/>
    <property type="project" value="TreeGrafter"/>
</dbReference>
<keyword evidence="19 29" id="KW-0472">Membrane</keyword>
<feature type="disulfide bond" evidence="26">
    <location>
        <begin position="1177"/>
        <end position="1192"/>
    </location>
</feature>
<dbReference type="FunFam" id="2.60.40.10:FF:000028">
    <property type="entry name" value="Neuronal cell adhesion molecule"/>
    <property type="match status" value="1"/>
</dbReference>
<comment type="caution">
    <text evidence="26">Lacks conserved residue(s) required for the propagation of feature annotation.</text>
</comment>
<feature type="disulfide bond" evidence="26">
    <location>
        <begin position="1297"/>
        <end position="1309"/>
    </location>
</feature>
<feature type="disulfide bond" evidence="26">
    <location>
        <begin position="1138"/>
        <end position="1153"/>
    </location>
</feature>
<evidence type="ECO:0000256" key="14">
    <source>
        <dbReference type="ARBA" id="ARBA00022729"/>
    </source>
</evidence>
<dbReference type="SUPFAM" id="SSF63825">
    <property type="entry name" value="YWTD domain"/>
    <property type="match status" value="1"/>
</dbReference>
<keyword evidence="18" id="KW-0333">Golgi apparatus</keyword>
<dbReference type="CDD" id="cd00112">
    <property type="entry name" value="LDLa"/>
    <property type="match status" value="10"/>
</dbReference>
<dbReference type="InterPro" id="IPR050310">
    <property type="entry name" value="VPS10-sortilin"/>
</dbReference>
<feature type="disulfide bond" evidence="26">
    <location>
        <begin position="1213"/>
        <end position="1231"/>
    </location>
</feature>
<dbReference type="PANTHER" id="PTHR12106:SF27">
    <property type="entry name" value="SORTILIN-RELATED RECEPTOR"/>
    <property type="match status" value="1"/>
</dbReference>
<dbReference type="SUPFAM" id="SSF57424">
    <property type="entry name" value="LDL receptor-like module"/>
    <property type="match status" value="10"/>
</dbReference>
<dbReference type="SMART" id="SM00135">
    <property type="entry name" value="LY"/>
    <property type="match status" value="5"/>
</dbReference>
<keyword evidence="23" id="KW-0968">Cytoplasmic vesicle</keyword>
<feature type="disulfide bond" evidence="26">
    <location>
        <begin position="1246"/>
        <end position="1258"/>
    </location>
</feature>
<feature type="disulfide bond" evidence="26">
    <location>
        <begin position="1456"/>
        <end position="1471"/>
    </location>
</feature>
<dbReference type="FunFam" id="4.10.400.10:FF:000011">
    <property type="entry name" value="Low-density lipoprotein receptor-related protein 1"/>
    <property type="match status" value="3"/>
</dbReference>
<evidence type="ECO:0000256" key="22">
    <source>
        <dbReference type="ARBA" id="ARBA00023180"/>
    </source>
</evidence>
<evidence type="ECO:0000313" key="33">
    <source>
        <dbReference type="RefSeq" id="XP_022107466.1"/>
    </source>
</evidence>
<dbReference type="PROSITE" id="PS01209">
    <property type="entry name" value="LDLRA_1"/>
    <property type="match status" value="7"/>
</dbReference>
<dbReference type="FunFam" id="4.10.400.10:FF:000004">
    <property type="entry name" value="Low-density lipoprotein receptor-related protein 1"/>
    <property type="match status" value="1"/>
</dbReference>
<keyword evidence="14 30" id="KW-0732">Signal</keyword>
<keyword evidence="20 26" id="KW-1015">Disulfide bond</keyword>
<evidence type="ECO:0000259" key="31">
    <source>
        <dbReference type="PROSITE" id="PS50853"/>
    </source>
</evidence>
<evidence type="ECO:0000256" key="7">
    <source>
        <dbReference type="ARBA" id="ARBA00004545"/>
    </source>
</evidence>
<evidence type="ECO:0000256" key="4">
    <source>
        <dbReference type="ARBA" id="ARBA00004251"/>
    </source>
</evidence>
<dbReference type="GO" id="GO:0005789">
    <property type="term" value="C:endoplasmic reticulum membrane"/>
    <property type="evidence" value="ECO:0007669"/>
    <property type="project" value="UniProtKB-SubCell"/>
</dbReference>
<feature type="domain" description="Fibronectin type-III" evidence="31">
    <location>
        <begin position="1628"/>
        <end position="1718"/>
    </location>
</feature>
<evidence type="ECO:0000256" key="21">
    <source>
        <dbReference type="ARBA" id="ARBA00023170"/>
    </source>
</evidence>
<dbReference type="InterPro" id="IPR006581">
    <property type="entry name" value="VPS10"/>
</dbReference>
<evidence type="ECO:0000256" key="25">
    <source>
        <dbReference type="ARBA" id="ARBA00032450"/>
    </source>
</evidence>
<feature type="disulfide bond" evidence="26">
    <location>
        <begin position="1316"/>
        <end position="1331"/>
    </location>
</feature>
<feature type="disulfide bond" evidence="26">
    <location>
        <begin position="1099"/>
        <end position="1114"/>
    </location>
</feature>
<dbReference type="SUPFAM" id="SSF49265">
    <property type="entry name" value="Fibronectin type III"/>
    <property type="match status" value="3"/>
</dbReference>
<keyword evidence="15" id="KW-0677">Repeat</keyword>
<feature type="disulfide bond" evidence="26">
    <location>
        <begin position="1080"/>
        <end position="1092"/>
    </location>
</feature>
<dbReference type="InterPro" id="IPR036055">
    <property type="entry name" value="LDL_receptor-like_sf"/>
</dbReference>
<evidence type="ECO:0000256" key="18">
    <source>
        <dbReference type="ARBA" id="ARBA00023034"/>
    </source>
</evidence>
<feature type="domain" description="Fibronectin type-III" evidence="31">
    <location>
        <begin position="1817"/>
        <end position="1907"/>
    </location>
</feature>
<evidence type="ECO:0000256" key="15">
    <source>
        <dbReference type="ARBA" id="ARBA00022737"/>
    </source>
</evidence>
<dbReference type="CTD" id="6653"/>
<dbReference type="InterPro" id="IPR023415">
    <property type="entry name" value="LDLR_class-A_CS"/>
</dbReference>
<dbReference type="GeneID" id="110988358"/>
<feature type="disulfide bond" evidence="26">
    <location>
        <begin position="1503"/>
        <end position="1518"/>
    </location>
</feature>
<evidence type="ECO:0000256" key="2">
    <source>
        <dbReference type="ARBA" id="ARBA00004158"/>
    </source>
</evidence>
<feature type="repeat" description="LDL-receptor class B" evidence="27">
    <location>
        <begin position="881"/>
        <end position="924"/>
    </location>
</feature>
<dbReference type="CDD" id="cd00063">
    <property type="entry name" value="FN3"/>
    <property type="match status" value="5"/>
</dbReference>
<dbReference type="Gene3D" id="2.120.10.30">
    <property type="entry name" value="TolB, C-terminal domain"/>
    <property type="match status" value="1"/>
</dbReference>
<feature type="signal peptide" evidence="30">
    <location>
        <begin position="1"/>
        <end position="24"/>
    </location>
</feature>
<dbReference type="InterPro" id="IPR013783">
    <property type="entry name" value="Ig-like_fold"/>
</dbReference>
<feature type="disulfide bond" evidence="26">
    <location>
        <begin position="1265"/>
        <end position="1280"/>
    </location>
</feature>
<sequence>MATPTNVILRIILVLALISPGLEATRFGSKARTLHLHSTKGKDDLGEGYTRVRRSTEEKNPASPVREARSADREKRGIPSNVNMTAYDLDDNHPELIVHWAGEGSDMIVCLTRDIDLTPSSTSGVYFSYNYGQTFDKKTNFALDDGQEAVFDRFYHIPTDNARYLFVDTVHSVVFRTVDAGRTWQHFHTPVKMTTISMHQTDPDFVLGMDDDDHDKRLWKSENFGATWLLVQSDVKSFWWGVPGVDRPDTLFVERLEPTGTSTVLKSEHYFDWDWEDQTVITNVVDFEVRDEYMFATTNAFIPFGGERSTDSDTRPYLDLMVSHNRGPFMYADFPSWLPRRDFYIADADEDQVFVCVNHDLNKTNLYISEVQGTSYSLSLEDIVYFSPEGPGKDTWLSRYADDPFVELHRVDGLRGIYIANKFNTTNGQFTEENMVSLITYDKGGEWNPLLPPEFEGNCVPPKCSLHVTQRVSQLYPGTRFNPILSKQSAPGMIIAMGKLGSSLGADADFNVYRSGSAGATWYEMLSGPFFYAFGDHGGVVMAITQYGSTNAVKYSVSEGESWTTESTEDDNTKIVVYGMMTEPGEKTTTFTIFGSLTQRHSWLIVQVDLRKALGADCTDSDYKQWSPGDEYPDSHCLLGRKMIFERRIAHAVCYNGRDYDRPISVQNCTCDREDFECDFGYIESHDWENNCIRDPEDPNDPHQIPKPCPEGTFYRRTKGYRKVEGDTCHGGDEYRYEADQVSCPVKEMPEFILYARRTEIHRYLLNSGRDERLNLDVSLQAAIALDFDWHNNVLYWADIVEDTIHRYSLEDGNYTLIADKGLQTVEGLAFDWIARNIYWVDSGNRKIEVARQDGRFRRMLVNETKNLDKPRAIALDPKKGKMYWTDWGEHPYIMRADMDGLNAQAIINTNVHWPNGITIDDQLQKIYWTDAYLDRIETANMDGTYRRVLLSEGVPHPYAIGVYKDDIYWDDWQLESILKADKYVGGSRTTVLGNLTGVMDLKIFQNASQQGENPCKVNNGGCSHLCIAVASSTGELTRRCLCADGFPKSTSDIGEVCRCENGEAMQPDGTCKPPSGHTCQHDQFTCGSGNCIPMSWRCDHDNDCGDMTDELDCPYEGCRDDQFTCNNGHCIPSRWVCDFDNDCGDMSDEHDCTYPTCDADHFTCANQRCIPNSWVCDEDDDCRDGSDEDDCTTTAVPTTPFSGTCSASQFQCHSGRCIPGSWKCDGDNDCGDMSDEPPDCPHRTCNVFQFECTNGRCIPTWWKCDGENDCSDGSDEADCVVTTPETTTWTFPEHSCHPGDFVCYSGQCIFPSWKCDGVVDCYDGSDEYDCATEQPGTCSYFQYQCNDGDCIPEFWECDGMADCDDGSDEWGCGYTTTVPTRPLTCAPWQAPCGPGADVPCIPESWLCDGWDDCGDNSDERNCPTDLPTWHPPTWGPCVGFRCNDSTQCIPMSERCNGHGDCDDLSDEQGCPSRAPTPTPAPFCPPREFQCDGNLCLPASVQCNGIQDCLDGTDEAGCHGQFIPRLDGSSQTPTTVRLVITQPEDNPEEYYTYNIYYQEMFWLESTPSPELTIPDVPRTGNETVYVVPGLTPATAYEFSAAVHLPQSGITHDRSNVLYVFTEEGPPSIPRNVRVSVISPTAVNVTWSPPEQVNGFIMKYEVFYRLQFSARFDRKTTHTTYAVIDALLTNRVYLFKVRAYNGGGAGDFSDEVDQRIMPNPLTITKPPQDVSVVSVGKTSATLTWKKPDTQKPVNYYLIYCDTTSSTHQCGNATRTSATIEELCPGTRYFFQVAAGNEGGVGPQSRMVINSTQGTAPSAPTNLNAMTKSLTEISLSWDPLPTGMVKTNTYSIYWERTTAGRLPLQDTTKSTKYMVSGLVPGIEYAFQVSLGICPDAPRTPIAFCNTSYDETLPVRDLAVQSIDITSLNVSWKAPRDAPHVLVYKVMYQEVKNTKLQTLMVGPTPDRFLHKTVTGLVPGMMYIIKVSTDAANAKVSRPVNGTTRRVPAPTDFLAITEKDDHVYVMWAPLLNPYQPQNKSLGYTVFRAGIRPILAEDGGKGDYYQKCEDLGQKSYLLPTLKDYIPILNTTSHFAHLDPLPPKQAHLLRVSTGAYKGIYGLMSDYACVDGPETAVKPTNPPQQTAEKTWIAAVVAAVSLIILLVIALGYFVVRHRRLQRSFMSFANSHYDPRSGTATFSSGDEDLGEEEDQPMIRGFSDDEPLVVA</sequence>
<feature type="region of interest" description="Disordered" evidence="28">
    <location>
        <begin position="2188"/>
        <end position="2221"/>
    </location>
</feature>
<dbReference type="Proteomes" id="UP000694845">
    <property type="component" value="Unplaced"/>
</dbReference>
<evidence type="ECO:0000313" key="32">
    <source>
        <dbReference type="Proteomes" id="UP000694845"/>
    </source>
</evidence>
<dbReference type="SUPFAM" id="SSF110296">
    <property type="entry name" value="Oligoxyloglucan reducing end-specific cellobiohydrolase"/>
    <property type="match status" value="1"/>
</dbReference>
<feature type="transmembrane region" description="Helical" evidence="29">
    <location>
        <begin position="2144"/>
        <end position="2167"/>
    </location>
</feature>
<dbReference type="InterPro" id="IPR031778">
    <property type="entry name" value="Sortilin_N"/>
</dbReference>
<dbReference type="Pfam" id="PF15901">
    <property type="entry name" value="Sortilin_C"/>
    <property type="match status" value="1"/>
</dbReference>
<feature type="repeat" description="LDL-receptor class B" evidence="27">
    <location>
        <begin position="836"/>
        <end position="880"/>
    </location>
</feature>
<dbReference type="GO" id="GO:0032585">
    <property type="term" value="C:multivesicular body membrane"/>
    <property type="evidence" value="ECO:0007669"/>
    <property type="project" value="UniProtKB-SubCell"/>
</dbReference>